<dbReference type="InterPro" id="IPR046778">
    <property type="entry name" value="UPF0758_N"/>
</dbReference>
<sequence length="226" mass="24785">MAMHDGHRQRMKRRFLGTGMDSFEDHNVLEILLFYSIPQKDTNPLAHELITRFGSLEGVFDAPAEELMKVPGVGENTAALIKLIPQVYRRYMISKTGSGAILNSSEKAGVFLLPRFAAERDEVVYLVCLDAKCKVLSCRLMFRGSVNSAHVSVRKIVEAALTNNSTSVILAHNHPSGIALPSEEDNLTTLRIQAALEAVGIELADHIVVADDDFVSIADNGILGRK</sequence>
<dbReference type="PROSITE" id="PS01302">
    <property type="entry name" value="UPF0758"/>
    <property type="match status" value="1"/>
</dbReference>
<evidence type="ECO:0000256" key="2">
    <source>
        <dbReference type="ARBA" id="ARBA00022670"/>
    </source>
</evidence>
<dbReference type="PANTHER" id="PTHR30471:SF3">
    <property type="entry name" value="UPF0758 PROTEIN YEES-RELATED"/>
    <property type="match status" value="1"/>
</dbReference>
<evidence type="ECO:0000256" key="5">
    <source>
        <dbReference type="ARBA" id="ARBA00022833"/>
    </source>
</evidence>
<dbReference type="EMBL" id="FWXW01000001">
    <property type="protein sequence ID" value="SMC42060.1"/>
    <property type="molecule type" value="Genomic_DNA"/>
</dbReference>
<feature type="domain" description="MPN" evidence="8">
    <location>
        <begin position="101"/>
        <end position="223"/>
    </location>
</feature>
<dbReference type="SUPFAM" id="SSF47781">
    <property type="entry name" value="RuvA domain 2-like"/>
    <property type="match status" value="1"/>
</dbReference>
<dbReference type="PANTHER" id="PTHR30471">
    <property type="entry name" value="DNA REPAIR PROTEIN RADC"/>
    <property type="match status" value="1"/>
</dbReference>
<keyword evidence="2" id="KW-0645">Protease</keyword>
<dbReference type="NCBIfam" id="TIGR00608">
    <property type="entry name" value="radc"/>
    <property type="match status" value="1"/>
</dbReference>
<name>A0A1W1Z0U7_9FIRM</name>
<dbReference type="RefSeq" id="WP_341456008.1">
    <property type="nucleotide sequence ID" value="NZ_FWXW01000001.1"/>
</dbReference>
<dbReference type="InterPro" id="IPR001405">
    <property type="entry name" value="UPF0758"/>
</dbReference>
<dbReference type="NCBIfam" id="NF000642">
    <property type="entry name" value="PRK00024.1"/>
    <property type="match status" value="1"/>
</dbReference>
<dbReference type="GO" id="GO:0006508">
    <property type="term" value="P:proteolysis"/>
    <property type="evidence" value="ECO:0007669"/>
    <property type="project" value="UniProtKB-KW"/>
</dbReference>
<dbReference type="InterPro" id="IPR025657">
    <property type="entry name" value="RadC_JAB"/>
</dbReference>
<dbReference type="Pfam" id="PF04002">
    <property type="entry name" value="RadC"/>
    <property type="match status" value="1"/>
</dbReference>
<reference evidence="9 10" key="1">
    <citation type="submission" date="2017-04" db="EMBL/GenBank/DDBJ databases">
        <authorList>
            <person name="Afonso C.L."/>
            <person name="Miller P.J."/>
            <person name="Scott M.A."/>
            <person name="Spackman E."/>
            <person name="Goraichik I."/>
            <person name="Dimitrov K.M."/>
            <person name="Suarez D.L."/>
            <person name="Swayne D.E."/>
        </authorList>
    </citation>
    <scope>NUCLEOTIDE SEQUENCE [LARGE SCALE GENOMIC DNA]</scope>
    <source>
        <strain evidence="9 10">DSM 12816</strain>
    </source>
</reference>
<keyword evidence="4" id="KW-0378">Hydrolase</keyword>
<keyword evidence="6" id="KW-0482">Metalloprotease</keyword>
<organism evidence="9 10">
    <name type="scientific">Papillibacter cinnamivorans DSM 12816</name>
    <dbReference type="NCBI Taxonomy" id="1122930"/>
    <lineage>
        <taxon>Bacteria</taxon>
        <taxon>Bacillati</taxon>
        <taxon>Bacillota</taxon>
        <taxon>Clostridia</taxon>
        <taxon>Eubacteriales</taxon>
        <taxon>Oscillospiraceae</taxon>
        <taxon>Papillibacter</taxon>
    </lineage>
</organism>
<evidence type="ECO:0000256" key="4">
    <source>
        <dbReference type="ARBA" id="ARBA00022801"/>
    </source>
</evidence>
<evidence type="ECO:0000256" key="3">
    <source>
        <dbReference type="ARBA" id="ARBA00022723"/>
    </source>
</evidence>
<evidence type="ECO:0000256" key="1">
    <source>
        <dbReference type="ARBA" id="ARBA00010243"/>
    </source>
</evidence>
<dbReference type="InterPro" id="IPR020891">
    <property type="entry name" value="UPF0758_CS"/>
</dbReference>
<evidence type="ECO:0000313" key="9">
    <source>
        <dbReference type="EMBL" id="SMC42060.1"/>
    </source>
</evidence>
<dbReference type="Proteomes" id="UP000192790">
    <property type="component" value="Unassembled WGS sequence"/>
</dbReference>
<dbReference type="GO" id="GO:0046872">
    <property type="term" value="F:metal ion binding"/>
    <property type="evidence" value="ECO:0007669"/>
    <property type="project" value="UniProtKB-KW"/>
</dbReference>
<dbReference type="InterPro" id="IPR037518">
    <property type="entry name" value="MPN"/>
</dbReference>
<gene>
    <name evidence="9" type="ORF">SAMN02745168_0848</name>
</gene>
<dbReference type="STRING" id="1122930.SAMN02745168_0848"/>
<evidence type="ECO:0000256" key="6">
    <source>
        <dbReference type="ARBA" id="ARBA00023049"/>
    </source>
</evidence>
<dbReference type="PROSITE" id="PS50249">
    <property type="entry name" value="MPN"/>
    <property type="match status" value="1"/>
</dbReference>
<keyword evidence="3" id="KW-0479">Metal-binding</keyword>
<comment type="similarity">
    <text evidence="1 7">Belongs to the UPF0758 family.</text>
</comment>
<dbReference type="AlphaFoldDB" id="A0A1W1Z0U7"/>
<dbReference type="Gene3D" id="3.40.140.10">
    <property type="entry name" value="Cytidine Deaminase, domain 2"/>
    <property type="match status" value="1"/>
</dbReference>
<keyword evidence="10" id="KW-1185">Reference proteome</keyword>
<dbReference type="InterPro" id="IPR010994">
    <property type="entry name" value="RuvA_2-like"/>
</dbReference>
<dbReference type="CDD" id="cd08071">
    <property type="entry name" value="MPN_DUF2466"/>
    <property type="match status" value="1"/>
</dbReference>
<dbReference type="Pfam" id="PF20582">
    <property type="entry name" value="UPF0758_N"/>
    <property type="match status" value="1"/>
</dbReference>
<evidence type="ECO:0000313" key="10">
    <source>
        <dbReference type="Proteomes" id="UP000192790"/>
    </source>
</evidence>
<evidence type="ECO:0000259" key="8">
    <source>
        <dbReference type="PROSITE" id="PS50249"/>
    </source>
</evidence>
<accession>A0A1W1Z0U7</accession>
<protein>
    <submittedName>
        <fullName evidence="9">DNA repair protein RadC</fullName>
    </submittedName>
</protein>
<keyword evidence="5" id="KW-0862">Zinc</keyword>
<evidence type="ECO:0000256" key="7">
    <source>
        <dbReference type="RuleBase" id="RU003797"/>
    </source>
</evidence>
<dbReference type="GO" id="GO:0008237">
    <property type="term" value="F:metallopeptidase activity"/>
    <property type="evidence" value="ECO:0007669"/>
    <property type="project" value="UniProtKB-KW"/>
</dbReference>
<dbReference type="Gene3D" id="1.10.150.20">
    <property type="entry name" value="5' to 3' exonuclease, C-terminal subdomain"/>
    <property type="match status" value="1"/>
</dbReference>
<proteinExistence type="inferred from homology"/>